<gene>
    <name evidence="10" type="ORF">HGMM_F28H07C35</name>
</gene>
<evidence type="ECO:0000256" key="5">
    <source>
        <dbReference type="ARBA" id="ARBA00022827"/>
    </source>
</evidence>
<name>H5SHC5_9BACT</name>
<dbReference type="AlphaFoldDB" id="H5SHC5"/>
<proteinExistence type="inferred from homology"/>
<protein>
    <submittedName>
        <fullName evidence="10">FAD-dependent pyridine nucleotide-disulphide oxidoreductase</fullName>
    </submittedName>
</protein>
<dbReference type="SUPFAM" id="SSF54862">
    <property type="entry name" value="4Fe-4S ferredoxins"/>
    <property type="match status" value="1"/>
</dbReference>
<dbReference type="PROSITE" id="PS00198">
    <property type="entry name" value="4FE4S_FER_1"/>
    <property type="match status" value="4"/>
</dbReference>
<keyword evidence="5" id="KW-0285">Flavoprotein</keyword>
<keyword evidence="8" id="KW-0411">Iron-sulfur</keyword>
<dbReference type="Gene3D" id="3.40.50.720">
    <property type="entry name" value="NAD(P)-binding Rossmann-like Domain"/>
    <property type="match status" value="1"/>
</dbReference>
<sequence>MPETNGAPKIGVYVCHCGVNIAAKVNVSEVVEFAKTLPFVTVAREYKFMCSDPGQELIQQDLREGKINRVVVASCSPLMHEATFRRATAEGGQNPFFFHMANIREHVSWVTEDGQKATEKAKALIAAAVRRVAFHEPLEKKRVPVHPHVLIVGGGIAGIEAALKIADAGKKVYLVEREPTIGGHMAKFDKTFPTLDCAACILTPKMTQVRAHPNIELLTYSEVESVEPYDLRNFKVRVRRKARYVNEDTCTGCGLCAEVCPVSVPSEFDEGLAMRKAIYRPFPQAVPNVFTISRRGTPPCQAACSIHQNAQGYITLIAHGKFKEALDVILRDNPLPSICGRICTHPCTVNCTRGTVDDPLNIPGLKRFVTDLFPDYKLPQPKVNRSEKIAIVGSGPAGLMCAYELRQRGYWPVIYEAQPVPGGMLSVGIPAFRLPRDVIAKEINRLKEIGIEIKTNTPVGKAITLEELRKNYAAVFIGIGAHVERKLNIPGEDLPNVWGGIEFLRKVNLEGPCTLGKSVLVIGGGNSAIDAARTALRCGAEDVTIVYRRTRAEMPADPKEIEAAEEEGVKMLFLAAPKTILGNKETGVTALECLKMKLGAPDASGRPAPEPIPGSEFVLPCDAIIVTIGQVPDIKSLGDKLGLETTKWGTFKVDAVTLETNIPGVFAGGDCVTGPDVVVNAMYAGKKAAISIDRYLNKLDMRVGRELEGPYRTEYAIDTTGTTVQRQIPMPSIERARRRTFDEVHTGYTQEQAIAEAKRCLDCAICCDCRLCSTVCEAKAINYEMKDEIREIVVGSIILATGFKPFDARRIPRYGYGKYPNVYTALEVERMTNASGPTGGEIRLRDGRTPKAVGIIHCVGSRDRNYNSYCSRVCCLYSLKLAHLIKERTGAEVYNFYIDMRVPGKAYEEFYDRMLEEGIHFIRGRVAEVTDHAMTPDEEGKLVIRAEDTLIGVIRRIPVDMVVLAVGLEPQADADEVRRKFYISCGTGGFFLERHPKLAPVQTFADGIFIAGACQGPKDIQDTVAQAGAAAAEVLSLIDRGFVELEPNTAFIREELCSGCKTCIPLCPFNAISFNSDKGVAVINEALCKGCGTCVAACPSGAAQQHLFTDEQIFQEIEGVLSYV</sequence>
<keyword evidence="4" id="KW-0479">Metal-binding</keyword>
<comment type="similarity">
    <text evidence="2">Belongs to the HdrA family.</text>
</comment>
<dbReference type="PANTHER" id="PTHR43498:SF1">
    <property type="entry name" value="COB--COM HETERODISULFIDE REDUCTASE IRON-SULFUR SUBUNIT A"/>
    <property type="match status" value="1"/>
</dbReference>
<dbReference type="SUPFAM" id="SSF46548">
    <property type="entry name" value="alpha-helical ferredoxin"/>
    <property type="match status" value="2"/>
</dbReference>
<accession>H5SHC5</accession>
<dbReference type="EMBL" id="AP011720">
    <property type="protein sequence ID" value="BAL55561.1"/>
    <property type="molecule type" value="Genomic_DNA"/>
</dbReference>
<feature type="domain" description="4Fe-4S ferredoxin-type" evidence="9">
    <location>
        <begin position="1048"/>
        <end position="1077"/>
    </location>
</feature>
<dbReference type="SUPFAM" id="SSF51971">
    <property type="entry name" value="Nucleotide-binding domain"/>
    <property type="match status" value="1"/>
</dbReference>
<comment type="cofactor">
    <cofactor evidence="1">
        <name>FAD</name>
        <dbReference type="ChEBI" id="CHEBI:57692"/>
    </cofactor>
</comment>
<dbReference type="Pfam" id="PF00037">
    <property type="entry name" value="Fer4"/>
    <property type="match status" value="1"/>
</dbReference>
<dbReference type="InterPro" id="IPR009051">
    <property type="entry name" value="Helical_ferredxn"/>
</dbReference>
<dbReference type="GO" id="GO:0051539">
    <property type="term" value="F:4 iron, 4 sulfur cluster binding"/>
    <property type="evidence" value="ECO:0007669"/>
    <property type="project" value="UniProtKB-KW"/>
</dbReference>
<keyword evidence="3" id="KW-0004">4Fe-4S</keyword>
<dbReference type="Gene3D" id="3.30.70.20">
    <property type="match status" value="3"/>
</dbReference>
<reference evidence="10" key="1">
    <citation type="journal article" date="2005" name="Environ. Microbiol.">
        <title>Genetic and functional properties of uncultivated thermophilic crenarchaeotes from a subsurface gold mine as revealed by analysis of genome fragments.</title>
        <authorList>
            <person name="Nunoura T."/>
            <person name="Hirayama H."/>
            <person name="Takami H."/>
            <person name="Oida H."/>
            <person name="Nishi S."/>
            <person name="Shimamura S."/>
            <person name="Suzuki Y."/>
            <person name="Inagaki F."/>
            <person name="Takai K."/>
            <person name="Nealson K.H."/>
            <person name="Horikoshi K."/>
        </authorList>
    </citation>
    <scope>NUCLEOTIDE SEQUENCE</scope>
</reference>
<dbReference type="InterPro" id="IPR017896">
    <property type="entry name" value="4Fe4S_Fe-S-bd"/>
</dbReference>
<keyword evidence="6" id="KW-0560">Oxidoreductase</keyword>
<dbReference type="Pfam" id="PF12838">
    <property type="entry name" value="Fer4_7"/>
    <property type="match status" value="1"/>
</dbReference>
<evidence type="ECO:0000256" key="3">
    <source>
        <dbReference type="ARBA" id="ARBA00022485"/>
    </source>
</evidence>
<organism evidence="10">
    <name type="scientific">uncultured Acetothermia bacterium</name>
    <dbReference type="NCBI Taxonomy" id="236499"/>
    <lineage>
        <taxon>Bacteria</taxon>
        <taxon>Candidatus Bipolaricaulota</taxon>
        <taxon>environmental samples</taxon>
    </lineage>
</organism>
<dbReference type="GO" id="GO:0046872">
    <property type="term" value="F:metal ion binding"/>
    <property type="evidence" value="ECO:0007669"/>
    <property type="project" value="UniProtKB-KW"/>
</dbReference>
<dbReference type="InterPro" id="IPR036188">
    <property type="entry name" value="FAD/NAD-bd_sf"/>
</dbReference>
<dbReference type="Pfam" id="PF12831">
    <property type="entry name" value="FAD_oxidored"/>
    <property type="match status" value="1"/>
</dbReference>
<dbReference type="Pfam" id="PF07992">
    <property type="entry name" value="Pyr_redox_2"/>
    <property type="match status" value="1"/>
</dbReference>
<evidence type="ECO:0000313" key="10">
    <source>
        <dbReference type="EMBL" id="BAL55561.1"/>
    </source>
</evidence>
<dbReference type="SUPFAM" id="SSF51905">
    <property type="entry name" value="FAD/NAD(P)-binding domain"/>
    <property type="match status" value="2"/>
</dbReference>
<keyword evidence="7" id="KW-0408">Iron</keyword>
<evidence type="ECO:0000256" key="7">
    <source>
        <dbReference type="ARBA" id="ARBA00023004"/>
    </source>
</evidence>
<dbReference type="Gene3D" id="3.50.50.60">
    <property type="entry name" value="FAD/NAD(P)-binding domain"/>
    <property type="match status" value="3"/>
</dbReference>
<evidence type="ECO:0000259" key="9">
    <source>
        <dbReference type="PROSITE" id="PS51379"/>
    </source>
</evidence>
<dbReference type="Pfam" id="PF14691">
    <property type="entry name" value="Fer4_20"/>
    <property type="match status" value="1"/>
</dbReference>
<feature type="domain" description="4Fe-4S ferredoxin-type" evidence="9">
    <location>
        <begin position="757"/>
        <end position="786"/>
    </location>
</feature>
<dbReference type="Gene3D" id="1.10.1060.10">
    <property type="entry name" value="Alpha-helical ferredoxin"/>
    <property type="match status" value="2"/>
</dbReference>
<feature type="domain" description="4Fe-4S ferredoxin-type" evidence="9">
    <location>
        <begin position="1079"/>
        <end position="1108"/>
    </location>
</feature>
<dbReference type="GO" id="GO:0016491">
    <property type="term" value="F:oxidoreductase activity"/>
    <property type="evidence" value="ECO:0007669"/>
    <property type="project" value="UniProtKB-KW"/>
</dbReference>
<evidence type="ECO:0000256" key="4">
    <source>
        <dbReference type="ARBA" id="ARBA00022723"/>
    </source>
</evidence>
<feature type="domain" description="4Fe-4S ferredoxin-type" evidence="9">
    <location>
        <begin position="241"/>
        <end position="271"/>
    </location>
</feature>
<dbReference type="InterPro" id="IPR039650">
    <property type="entry name" value="HdrA-like"/>
</dbReference>
<dbReference type="PROSITE" id="PS51379">
    <property type="entry name" value="4FE4S_FER_2"/>
    <property type="match status" value="4"/>
</dbReference>
<reference evidence="10" key="2">
    <citation type="journal article" date="2012" name="PLoS ONE">
        <title>A Deeply Branching Thermophilic Bacterium with an Ancient Acetyl-CoA Pathway Dominates a Subsurface Ecosystem.</title>
        <authorList>
            <person name="Takami H."/>
            <person name="Noguchi H."/>
            <person name="Takaki Y."/>
            <person name="Uchiyama I."/>
            <person name="Toyoda A."/>
            <person name="Nishi S."/>
            <person name="Chee G.-J."/>
            <person name="Arai W."/>
            <person name="Nunoura T."/>
            <person name="Itoh T."/>
            <person name="Hattori M."/>
            <person name="Takai K."/>
        </authorList>
    </citation>
    <scope>NUCLEOTIDE SEQUENCE</scope>
</reference>
<evidence type="ECO:0000256" key="6">
    <source>
        <dbReference type="ARBA" id="ARBA00023002"/>
    </source>
</evidence>
<keyword evidence="5" id="KW-0274">FAD</keyword>
<evidence type="ECO:0000256" key="1">
    <source>
        <dbReference type="ARBA" id="ARBA00001974"/>
    </source>
</evidence>
<dbReference type="InterPro" id="IPR023753">
    <property type="entry name" value="FAD/NAD-binding_dom"/>
</dbReference>
<dbReference type="InterPro" id="IPR017900">
    <property type="entry name" value="4Fe4S_Fe_S_CS"/>
</dbReference>
<evidence type="ECO:0000256" key="8">
    <source>
        <dbReference type="ARBA" id="ARBA00023014"/>
    </source>
</evidence>
<dbReference type="PANTHER" id="PTHR43498">
    <property type="entry name" value="FERREDOXIN:COB-COM HETERODISULFIDE REDUCTASE SUBUNIT A"/>
    <property type="match status" value="1"/>
</dbReference>
<dbReference type="InterPro" id="IPR028261">
    <property type="entry name" value="DPD_II"/>
</dbReference>
<dbReference type="PRINTS" id="PR00419">
    <property type="entry name" value="ADXRDTASE"/>
</dbReference>
<evidence type="ECO:0000256" key="2">
    <source>
        <dbReference type="ARBA" id="ARBA00006561"/>
    </source>
</evidence>